<dbReference type="Proteomes" id="UP000053232">
    <property type="component" value="Unassembled WGS sequence"/>
</dbReference>
<keyword evidence="2" id="KW-1185">Reference proteome</keyword>
<comment type="caution">
    <text evidence="1">The sequence shown here is derived from an EMBL/GenBank/DDBJ whole genome shotgun (WGS) entry which is preliminary data.</text>
</comment>
<gene>
    <name evidence="1" type="ORF">OXYTRIMIC_033</name>
</gene>
<sequence>MKRVHDREQARLRGNREWDLWSLRQENHWREINEEWQHDDMIPGKHIQEHTMEICSRHVEDAQFSKQKTSQMILPPIVLNDKGIVQVEKAIGSTNWKLENGKFWREEEDIKSAIIPVCCQSKSKAARIGQS</sequence>
<proteinExistence type="predicted"/>
<dbReference type="EMBL" id="ARYC01001485">
    <property type="protein sequence ID" value="KEJ82978.1"/>
    <property type="molecule type" value="Genomic_DNA"/>
</dbReference>
<protein>
    <submittedName>
        <fullName evidence="1">Uncharacterized protein</fullName>
    </submittedName>
</protein>
<organism evidence="1 2">
    <name type="scientific">Oxytricha trifallax</name>
    <dbReference type="NCBI Taxonomy" id="1172189"/>
    <lineage>
        <taxon>Eukaryota</taxon>
        <taxon>Sar</taxon>
        <taxon>Alveolata</taxon>
        <taxon>Ciliophora</taxon>
        <taxon>Intramacronucleata</taxon>
        <taxon>Spirotrichea</taxon>
        <taxon>Stichotrichia</taxon>
        <taxon>Sporadotrichida</taxon>
        <taxon>Oxytrichidae</taxon>
        <taxon>Oxytrichinae</taxon>
        <taxon>Oxytricha</taxon>
    </lineage>
</organism>
<accession>A0A073HY94</accession>
<evidence type="ECO:0000313" key="2">
    <source>
        <dbReference type="Proteomes" id="UP000053232"/>
    </source>
</evidence>
<name>A0A073HY94_9SPIT</name>
<dbReference type="AlphaFoldDB" id="A0A073HY94"/>
<evidence type="ECO:0000313" key="1">
    <source>
        <dbReference type="EMBL" id="KEJ82978.1"/>
    </source>
</evidence>
<reference evidence="2" key="1">
    <citation type="journal article" date="2014" name="Cell">
        <title>The Architecture of a Scrambled Genome Reveals Massive Levels of Genomic Rearrangement during Development.</title>
        <authorList>
            <person name="Chen X."/>
            <person name="Bracht J.R."/>
            <person name="Goldman A.D."/>
            <person name="Dolzhenko E."/>
            <person name="Clay D.M."/>
            <person name="Swart E.C."/>
            <person name="Perlman D.H."/>
            <person name="Doak T.G."/>
            <person name="Stuart A."/>
            <person name="Amemiya C.T."/>
            <person name="Sebra R.P."/>
            <person name="Landweber L.F."/>
        </authorList>
    </citation>
    <scope>NUCLEOTIDE SEQUENCE [LARGE SCALE GENOMIC DNA]</scope>
    <source>
        <strain evidence="2">JRB310</strain>
    </source>
</reference>